<sequence length="69" mass="7613">FSYSIVSSVPVGNRDLFTIDPKSGEIRLTGVLDFEDVRLHELQIEARDKGTPPLSGHCSVELEVVDVND</sequence>
<dbReference type="Gene3D" id="2.60.40.60">
    <property type="entry name" value="Cadherins"/>
    <property type="match status" value="1"/>
</dbReference>
<dbReference type="InterPro" id="IPR002126">
    <property type="entry name" value="Cadherin-like_dom"/>
</dbReference>
<feature type="domain" description="Cadherin" evidence="7">
    <location>
        <begin position="1"/>
        <end position="69"/>
    </location>
</feature>
<evidence type="ECO:0000256" key="4">
    <source>
        <dbReference type="ARBA" id="ARBA00023136"/>
    </source>
</evidence>
<reference evidence="8 9" key="1">
    <citation type="submission" date="2019-09" db="EMBL/GenBank/DDBJ databases">
        <title>Bird 10,000 Genomes (B10K) Project - Family phase.</title>
        <authorList>
            <person name="Zhang G."/>
        </authorList>
    </citation>
    <scope>NUCLEOTIDE SEQUENCE [LARGE SCALE GENOMIC DNA]</scope>
    <source>
        <strain evidence="8">B10K-DU-029-76</strain>
        <tissue evidence="8">Heart</tissue>
    </source>
</reference>
<keyword evidence="5" id="KW-0325">Glycoprotein</keyword>
<comment type="subcellular location">
    <subcellularLocation>
        <location evidence="1">Membrane</location>
        <topology evidence="1">Single-pass membrane protein</topology>
    </subcellularLocation>
</comment>
<dbReference type="GO" id="GO:0005886">
    <property type="term" value="C:plasma membrane"/>
    <property type="evidence" value="ECO:0007669"/>
    <property type="project" value="TreeGrafter"/>
</dbReference>
<evidence type="ECO:0000256" key="6">
    <source>
        <dbReference type="PROSITE-ProRule" id="PRU00043"/>
    </source>
</evidence>
<dbReference type="EMBL" id="VZRW01013455">
    <property type="protein sequence ID" value="NWX24243.1"/>
    <property type="molecule type" value="Genomic_DNA"/>
</dbReference>
<evidence type="ECO:0000313" key="8">
    <source>
        <dbReference type="EMBL" id="NWX24243.1"/>
    </source>
</evidence>
<dbReference type="CDD" id="cd11304">
    <property type="entry name" value="Cadherin_repeat"/>
    <property type="match status" value="1"/>
</dbReference>
<protein>
    <submittedName>
        <fullName evidence="8">PCDAB protein</fullName>
    </submittedName>
</protein>
<dbReference type="Proteomes" id="UP000559068">
    <property type="component" value="Unassembled WGS sequence"/>
</dbReference>
<evidence type="ECO:0000313" key="9">
    <source>
        <dbReference type="Proteomes" id="UP000559068"/>
    </source>
</evidence>
<keyword evidence="2" id="KW-0812">Transmembrane</keyword>
<dbReference type="OrthoDB" id="9990384at2759"/>
<accession>A0A7K6UMS9</accession>
<proteinExistence type="predicted"/>
<keyword evidence="4" id="KW-0472">Membrane</keyword>
<dbReference type="PROSITE" id="PS50268">
    <property type="entry name" value="CADHERIN_2"/>
    <property type="match status" value="1"/>
</dbReference>
<comment type="caution">
    <text evidence="8">The sequence shown here is derived from an EMBL/GenBank/DDBJ whole genome shotgun (WGS) entry which is preliminary data.</text>
</comment>
<dbReference type="GO" id="GO:0005509">
    <property type="term" value="F:calcium ion binding"/>
    <property type="evidence" value="ECO:0007669"/>
    <property type="project" value="UniProtKB-UniRule"/>
</dbReference>
<dbReference type="SUPFAM" id="SSF49313">
    <property type="entry name" value="Cadherin-like"/>
    <property type="match status" value="1"/>
</dbReference>
<name>A0A7K6UMS9_9AVES</name>
<dbReference type="Pfam" id="PF00028">
    <property type="entry name" value="Cadherin"/>
    <property type="match status" value="1"/>
</dbReference>
<evidence type="ECO:0000259" key="7">
    <source>
        <dbReference type="PROSITE" id="PS50268"/>
    </source>
</evidence>
<feature type="non-terminal residue" evidence="8">
    <location>
        <position position="1"/>
    </location>
</feature>
<dbReference type="AlphaFoldDB" id="A0A7K6UMS9"/>
<dbReference type="SMART" id="SM00112">
    <property type="entry name" value="CA"/>
    <property type="match status" value="1"/>
</dbReference>
<dbReference type="InterPro" id="IPR015919">
    <property type="entry name" value="Cadherin-like_sf"/>
</dbReference>
<evidence type="ECO:0000256" key="1">
    <source>
        <dbReference type="ARBA" id="ARBA00004167"/>
    </source>
</evidence>
<gene>
    <name evidence="8" type="primary">Pcdha11</name>
    <name evidence="8" type="ORF">AEGBEN_R15007</name>
</gene>
<keyword evidence="3" id="KW-1133">Transmembrane helix</keyword>
<evidence type="ECO:0000256" key="2">
    <source>
        <dbReference type="ARBA" id="ARBA00022692"/>
    </source>
</evidence>
<keyword evidence="9" id="KW-1185">Reference proteome</keyword>
<evidence type="ECO:0000256" key="5">
    <source>
        <dbReference type="ARBA" id="ARBA00023180"/>
    </source>
</evidence>
<organism evidence="8 9">
    <name type="scientific">Aegotheles bennettii</name>
    <dbReference type="NCBI Taxonomy" id="48278"/>
    <lineage>
        <taxon>Eukaryota</taxon>
        <taxon>Metazoa</taxon>
        <taxon>Chordata</taxon>
        <taxon>Craniata</taxon>
        <taxon>Vertebrata</taxon>
        <taxon>Euteleostomi</taxon>
        <taxon>Archelosauria</taxon>
        <taxon>Archosauria</taxon>
        <taxon>Dinosauria</taxon>
        <taxon>Saurischia</taxon>
        <taxon>Theropoda</taxon>
        <taxon>Coelurosauria</taxon>
        <taxon>Aves</taxon>
        <taxon>Neognathae</taxon>
        <taxon>Neoaves</taxon>
        <taxon>Strisores</taxon>
        <taxon>Caprimulgiformes</taxon>
        <taxon>Aegothelidae</taxon>
        <taxon>Aegotheles</taxon>
    </lineage>
</organism>
<dbReference type="InterPro" id="IPR050174">
    <property type="entry name" value="Protocadherin/Cadherin-CA"/>
</dbReference>
<evidence type="ECO:0000256" key="3">
    <source>
        <dbReference type="ARBA" id="ARBA00022989"/>
    </source>
</evidence>
<dbReference type="PRINTS" id="PR00205">
    <property type="entry name" value="CADHERIN"/>
</dbReference>
<dbReference type="PANTHER" id="PTHR24028">
    <property type="entry name" value="CADHERIN-87A"/>
    <property type="match status" value="1"/>
</dbReference>
<feature type="non-terminal residue" evidence="8">
    <location>
        <position position="69"/>
    </location>
</feature>
<dbReference type="PANTHER" id="PTHR24028:SF133">
    <property type="entry name" value="PROTOCADHERIN ALPHA-4"/>
    <property type="match status" value="1"/>
</dbReference>
<keyword evidence="6" id="KW-0106">Calcium</keyword>
<dbReference type="GO" id="GO:0007156">
    <property type="term" value="P:homophilic cell adhesion via plasma membrane adhesion molecules"/>
    <property type="evidence" value="ECO:0007669"/>
    <property type="project" value="InterPro"/>
</dbReference>